<gene>
    <name evidence="1" type="ORF">PODLI_1B013864</name>
</gene>
<dbReference type="EMBL" id="OX395126">
    <property type="protein sequence ID" value="CAI5764485.1"/>
    <property type="molecule type" value="Genomic_DNA"/>
</dbReference>
<organism evidence="1 2">
    <name type="scientific">Podarcis lilfordi</name>
    <name type="common">Lilford's wall lizard</name>
    <dbReference type="NCBI Taxonomy" id="74358"/>
    <lineage>
        <taxon>Eukaryota</taxon>
        <taxon>Metazoa</taxon>
        <taxon>Chordata</taxon>
        <taxon>Craniata</taxon>
        <taxon>Vertebrata</taxon>
        <taxon>Euteleostomi</taxon>
        <taxon>Lepidosauria</taxon>
        <taxon>Squamata</taxon>
        <taxon>Bifurcata</taxon>
        <taxon>Unidentata</taxon>
        <taxon>Episquamata</taxon>
        <taxon>Laterata</taxon>
        <taxon>Lacertibaenia</taxon>
        <taxon>Lacertidae</taxon>
        <taxon>Podarcis</taxon>
    </lineage>
</organism>
<dbReference type="Proteomes" id="UP001178461">
    <property type="component" value="Chromosome 1"/>
</dbReference>
<evidence type="ECO:0000313" key="2">
    <source>
        <dbReference type="Proteomes" id="UP001178461"/>
    </source>
</evidence>
<keyword evidence="2" id="KW-1185">Reference proteome</keyword>
<accession>A0AA35NWV5</accession>
<reference evidence="1" key="1">
    <citation type="submission" date="2022-12" db="EMBL/GenBank/DDBJ databases">
        <authorList>
            <person name="Alioto T."/>
            <person name="Alioto T."/>
            <person name="Gomez Garrido J."/>
        </authorList>
    </citation>
    <scope>NUCLEOTIDE SEQUENCE</scope>
</reference>
<protein>
    <submittedName>
        <fullName evidence="1">Uncharacterized protein</fullName>
    </submittedName>
</protein>
<sequence>MEEPDTPGWVPPGRISRFETKLQAWKLWISSISRFKELSSNVVSLEADIMVSKCSSENIYLEGTETNM</sequence>
<name>A0AA35NWV5_9SAUR</name>
<dbReference type="AlphaFoldDB" id="A0AA35NWV5"/>
<proteinExistence type="predicted"/>
<evidence type="ECO:0000313" key="1">
    <source>
        <dbReference type="EMBL" id="CAI5764485.1"/>
    </source>
</evidence>